<evidence type="ECO:0000313" key="3">
    <source>
        <dbReference type="Proteomes" id="UP000007509"/>
    </source>
</evidence>
<evidence type="ECO:0000313" key="2">
    <source>
        <dbReference type="EMBL" id="EJL75839.1"/>
    </source>
</evidence>
<evidence type="ECO:0000259" key="1">
    <source>
        <dbReference type="Pfam" id="PF13699"/>
    </source>
</evidence>
<accession>J3CPE0</accession>
<organism evidence="2 3">
    <name type="scientific">Chryseobacterium populi</name>
    <dbReference type="NCBI Taxonomy" id="1144316"/>
    <lineage>
        <taxon>Bacteria</taxon>
        <taxon>Pseudomonadati</taxon>
        <taxon>Bacteroidota</taxon>
        <taxon>Flavobacteriia</taxon>
        <taxon>Flavobacteriales</taxon>
        <taxon>Weeksellaceae</taxon>
        <taxon>Chryseobacterium group</taxon>
        <taxon>Chryseobacterium</taxon>
    </lineage>
</organism>
<dbReference type="RefSeq" id="WP_007839778.1">
    <property type="nucleotide sequence ID" value="NZ_AKJY01000003.1"/>
</dbReference>
<dbReference type="InterPro" id="IPR025295">
    <property type="entry name" value="eCIS_core_dom"/>
</dbReference>
<dbReference type="PATRIC" id="fig|1144316.3.peg.236"/>
<dbReference type="Proteomes" id="UP000007509">
    <property type="component" value="Unassembled WGS sequence"/>
</dbReference>
<dbReference type="OrthoDB" id="4317910at2"/>
<gene>
    <name evidence="2" type="ORF">PMI13_00235</name>
</gene>
<reference evidence="2 3" key="1">
    <citation type="journal article" date="2012" name="J. Bacteriol.">
        <title>Twenty-one genome sequences from Pseudomonas species and 19 genome sequences from diverse bacteria isolated from the rhizosphere and endosphere of Populus deltoides.</title>
        <authorList>
            <person name="Brown S.D."/>
            <person name="Utturkar S.M."/>
            <person name="Klingeman D.M."/>
            <person name="Johnson C.M."/>
            <person name="Martin S.L."/>
            <person name="Land M.L."/>
            <person name="Lu T.Y."/>
            <person name="Schadt C.W."/>
            <person name="Doktycz M.J."/>
            <person name="Pelletier D.A."/>
        </authorList>
    </citation>
    <scope>NUCLEOTIDE SEQUENCE [LARGE SCALE GENOMIC DNA]</scope>
    <source>
        <strain evidence="2 3">CF314</strain>
    </source>
</reference>
<comment type="caution">
    <text evidence="2">The sequence shown here is derived from an EMBL/GenBank/DDBJ whole genome shotgun (WGS) entry which is preliminary data.</text>
</comment>
<sequence>MEAVKQPKEAAVTSKQKSSFFMPNLQKKLNIGSANDSYEAEADQVADKVMKMPDSSPQVAHTGALLQRKCAACQEEEKKLQMRPLSESITPLIQRSSESTGESHAPDHIESRINASKGSGSLMENGTKNFMEQRFGADFSSVRIHTGSEAVHMSRDLNAQAFAVGNDIYFNEGKYSPDTDSGKHLLAHELTHTIQQTGGVGRKLQKQETDPCTYRTANRKDREIHLNLNLHAIRIYQRNGTSSSVLHQYDHVITGPSTAGLAGNNDWCHLYSIKGFQRLSSHGLINFVNYCDNFGFHSNFWRHGDPRPETPSLIPGDQSAGCARIPDADSSSTASSSSNEFYNTVQMGDCVRIYSRPFWRTPTFSNCHESDNCSAS</sequence>
<dbReference type="EMBL" id="AKJY01000003">
    <property type="protein sequence ID" value="EJL75839.1"/>
    <property type="molecule type" value="Genomic_DNA"/>
</dbReference>
<dbReference type="Pfam" id="PF13699">
    <property type="entry name" value="eCIS_core"/>
    <property type="match status" value="1"/>
</dbReference>
<protein>
    <recommendedName>
        <fullName evidence="1">eCIS core domain-containing protein</fullName>
    </recommendedName>
</protein>
<name>J3CPE0_9FLAO</name>
<feature type="domain" description="eCIS core" evidence="1">
    <location>
        <begin position="123"/>
        <end position="199"/>
    </location>
</feature>
<keyword evidence="3" id="KW-1185">Reference proteome</keyword>
<proteinExistence type="predicted"/>
<dbReference type="AlphaFoldDB" id="J3CPE0"/>